<dbReference type="GO" id="GO:0001729">
    <property type="term" value="F:ceramide kinase activity"/>
    <property type="evidence" value="ECO:0007669"/>
    <property type="project" value="TreeGrafter"/>
</dbReference>
<dbReference type="GO" id="GO:0046512">
    <property type="term" value="P:sphingosine biosynthetic process"/>
    <property type="evidence" value="ECO:0007669"/>
    <property type="project" value="TreeGrafter"/>
</dbReference>
<dbReference type="InterPro" id="IPR017438">
    <property type="entry name" value="ATP-NAD_kinase_N"/>
</dbReference>
<dbReference type="AlphaFoldDB" id="A0A9J2PJJ7"/>
<evidence type="ECO:0000313" key="3">
    <source>
        <dbReference type="WBParaSite" id="ALUE_0000976601-mRNA-1"/>
    </source>
</evidence>
<dbReference type="PROSITE" id="PS50146">
    <property type="entry name" value="DAGK"/>
    <property type="match status" value="1"/>
</dbReference>
<name>A0A9J2PJJ7_ASCLU</name>
<dbReference type="InterPro" id="IPR016064">
    <property type="entry name" value="NAD/diacylglycerol_kinase_sf"/>
</dbReference>
<keyword evidence="2" id="KW-1185">Reference proteome</keyword>
<dbReference type="PANTHER" id="PTHR12358:SF31">
    <property type="entry name" value="ACYLGLYCEROL KINASE, MITOCHONDRIAL"/>
    <property type="match status" value="1"/>
</dbReference>
<reference evidence="3" key="1">
    <citation type="submission" date="2023-03" db="UniProtKB">
        <authorList>
            <consortium name="WormBaseParasite"/>
        </authorList>
    </citation>
    <scope>IDENTIFICATION</scope>
</reference>
<dbReference type="GO" id="GO:0046513">
    <property type="term" value="P:ceramide biosynthetic process"/>
    <property type="evidence" value="ECO:0007669"/>
    <property type="project" value="TreeGrafter"/>
</dbReference>
<dbReference type="InterPro" id="IPR001206">
    <property type="entry name" value="Diacylglycerol_kinase_cat_dom"/>
</dbReference>
<feature type="domain" description="DAGKc" evidence="1">
    <location>
        <begin position="63"/>
        <end position="206"/>
    </location>
</feature>
<dbReference type="GO" id="GO:0004143">
    <property type="term" value="F:ATP-dependent diacylglycerol kinase activity"/>
    <property type="evidence" value="ECO:0007669"/>
    <property type="project" value="TreeGrafter"/>
</dbReference>
<dbReference type="WBParaSite" id="ALUE_0000976601-mRNA-1">
    <property type="protein sequence ID" value="ALUE_0000976601-mRNA-1"/>
    <property type="gene ID" value="ALUE_0000976601"/>
</dbReference>
<dbReference type="Proteomes" id="UP000036681">
    <property type="component" value="Unplaced"/>
</dbReference>
<dbReference type="PANTHER" id="PTHR12358">
    <property type="entry name" value="SPHINGOSINE KINASE"/>
    <property type="match status" value="1"/>
</dbReference>
<dbReference type="GO" id="GO:0016020">
    <property type="term" value="C:membrane"/>
    <property type="evidence" value="ECO:0007669"/>
    <property type="project" value="TreeGrafter"/>
</dbReference>
<sequence length="451" mass="51784">MIVEKITKVGKTLWEHKKKTAAGCVAVYFLGRYVQRTRRDARIRSAYCREAAKYGFESISPEDRPRRITALVNVYANERNAFENFKTNALPLLNLAGLEVNVIKAEDEEQMEAIAEAIDSTEADALYIVGGDGTISRVLSGICRSRESGALPIGIFPGGNENRFLTGIAPQVFSMQSDVRRFCESAMALIEQTKREVCVARCELDGFEDNEYYKKPIYGLSDFNAGWFLHMEMRKKKLWYWGALKRRFAYFWEMLKCYPDPLQLSLTYEEYCPGCNRCRPPSTTQTPQWRWWHALVGAPKYNDNGKPKKDYSCIVNENCGKTHQLSVKANDFYVEHLQKDDTSALRLRTGGEHLGRLGVMREGWKRCKADFVATSPDPDFYEHDTKARSLYVSFLAIPDLIRRFTLFGDEIKLEGELKNKKVKLEATNRKIDLYLPSTIRWSLEEINSGNQ</sequence>
<organism evidence="2 3">
    <name type="scientific">Ascaris lumbricoides</name>
    <name type="common">Giant roundworm</name>
    <dbReference type="NCBI Taxonomy" id="6252"/>
    <lineage>
        <taxon>Eukaryota</taxon>
        <taxon>Metazoa</taxon>
        <taxon>Ecdysozoa</taxon>
        <taxon>Nematoda</taxon>
        <taxon>Chromadorea</taxon>
        <taxon>Rhabditida</taxon>
        <taxon>Spirurina</taxon>
        <taxon>Ascaridomorpha</taxon>
        <taxon>Ascaridoidea</taxon>
        <taxon>Ascarididae</taxon>
        <taxon>Ascaris</taxon>
    </lineage>
</organism>
<dbReference type="GO" id="GO:0005739">
    <property type="term" value="C:mitochondrion"/>
    <property type="evidence" value="ECO:0007669"/>
    <property type="project" value="TreeGrafter"/>
</dbReference>
<dbReference type="Gene3D" id="3.40.50.10330">
    <property type="entry name" value="Probable inorganic polyphosphate/atp-NAD kinase, domain 1"/>
    <property type="match status" value="1"/>
</dbReference>
<dbReference type="GO" id="GO:0047620">
    <property type="term" value="F:acylglycerol kinase activity"/>
    <property type="evidence" value="ECO:0007669"/>
    <property type="project" value="TreeGrafter"/>
</dbReference>
<proteinExistence type="predicted"/>
<dbReference type="InterPro" id="IPR050187">
    <property type="entry name" value="Lipid_Phosphate_FormReg"/>
</dbReference>
<dbReference type="Pfam" id="PF00781">
    <property type="entry name" value="DAGK_cat"/>
    <property type="match status" value="1"/>
</dbReference>
<accession>A0A9J2PJJ7</accession>
<dbReference type="SUPFAM" id="SSF111331">
    <property type="entry name" value="NAD kinase/diacylglycerol kinase-like"/>
    <property type="match status" value="1"/>
</dbReference>
<evidence type="ECO:0000259" key="1">
    <source>
        <dbReference type="PROSITE" id="PS50146"/>
    </source>
</evidence>
<evidence type="ECO:0000313" key="2">
    <source>
        <dbReference type="Proteomes" id="UP000036681"/>
    </source>
</evidence>
<protein>
    <submittedName>
        <fullName evidence="3">DAGKc domain-containing protein</fullName>
    </submittedName>
</protein>